<name>A0AAE0KK98_9PEZI</name>
<evidence type="ECO:0000313" key="3">
    <source>
        <dbReference type="Proteomes" id="UP001285441"/>
    </source>
</evidence>
<keyword evidence="3" id="KW-1185">Reference proteome</keyword>
<evidence type="ECO:0000313" key="2">
    <source>
        <dbReference type="EMBL" id="KAK3377785.1"/>
    </source>
</evidence>
<keyword evidence="1" id="KW-0472">Membrane</keyword>
<reference evidence="2" key="2">
    <citation type="submission" date="2023-06" db="EMBL/GenBank/DDBJ databases">
        <authorList>
            <consortium name="Lawrence Berkeley National Laboratory"/>
            <person name="Haridas S."/>
            <person name="Hensen N."/>
            <person name="Bonometti L."/>
            <person name="Westerberg I."/>
            <person name="Brannstrom I.O."/>
            <person name="Guillou S."/>
            <person name="Cros-Aarteil S."/>
            <person name="Calhoun S."/>
            <person name="Kuo A."/>
            <person name="Mondo S."/>
            <person name="Pangilinan J."/>
            <person name="Riley R."/>
            <person name="LaButti K."/>
            <person name="Andreopoulos B."/>
            <person name="Lipzen A."/>
            <person name="Chen C."/>
            <person name="Yanf M."/>
            <person name="Daum C."/>
            <person name="Ng V."/>
            <person name="Clum A."/>
            <person name="Steindorff A."/>
            <person name="Ohm R."/>
            <person name="Martin F."/>
            <person name="Silar P."/>
            <person name="Natvig D."/>
            <person name="Lalanne C."/>
            <person name="Gautier V."/>
            <person name="Ament-velasquez S.L."/>
            <person name="Kruys A."/>
            <person name="Hutchinson M.I."/>
            <person name="Powell A.J."/>
            <person name="Barry K."/>
            <person name="Miller A.N."/>
            <person name="Grigoriev I.V."/>
            <person name="Debuchy R."/>
            <person name="Gladieux P."/>
            <person name="Thoren M.H."/>
            <person name="Johannesson H."/>
        </authorList>
    </citation>
    <scope>NUCLEOTIDE SEQUENCE</scope>
    <source>
        <strain evidence="2">CBS 232.78</strain>
    </source>
</reference>
<evidence type="ECO:0000256" key="1">
    <source>
        <dbReference type="SAM" id="Phobius"/>
    </source>
</evidence>
<keyword evidence="1" id="KW-0812">Transmembrane</keyword>
<gene>
    <name evidence="2" type="ORF">B0H63DRAFT_225761</name>
</gene>
<protein>
    <submittedName>
        <fullName evidence="2">Uncharacterized protein</fullName>
    </submittedName>
</protein>
<sequence>MVPIQASTSVVRELAIQHSTVKRCAPVPLKPFKILTAKASNGKVRSGLVDLVMANMDRDQTLRVGSAQCEIKFRPAASNSLPTYLGSYRYTCRCAICALFFSFICFILLTPEISPPLPPTGAERVISSAVFKVFWSRSAPKIIPAQAFFG</sequence>
<proteinExistence type="predicted"/>
<dbReference type="AlphaFoldDB" id="A0AAE0KK98"/>
<reference evidence="2" key="1">
    <citation type="journal article" date="2023" name="Mol. Phylogenet. Evol.">
        <title>Genome-scale phylogeny and comparative genomics of the fungal order Sordariales.</title>
        <authorList>
            <person name="Hensen N."/>
            <person name="Bonometti L."/>
            <person name="Westerberg I."/>
            <person name="Brannstrom I.O."/>
            <person name="Guillou S."/>
            <person name="Cros-Aarteil S."/>
            <person name="Calhoun S."/>
            <person name="Haridas S."/>
            <person name="Kuo A."/>
            <person name="Mondo S."/>
            <person name="Pangilinan J."/>
            <person name="Riley R."/>
            <person name="LaButti K."/>
            <person name="Andreopoulos B."/>
            <person name="Lipzen A."/>
            <person name="Chen C."/>
            <person name="Yan M."/>
            <person name="Daum C."/>
            <person name="Ng V."/>
            <person name="Clum A."/>
            <person name="Steindorff A."/>
            <person name="Ohm R.A."/>
            <person name="Martin F."/>
            <person name="Silar P."/>
            <person name="Natvig D.O."/>
            <person name="Lalanne C."/>
            <person name="Gautier V."/>
            <person name="Ament-Velasquez S.L."/>
            <person name="Kruys A."/>
            <person name="Hutchinson M.I."/>
            <person name="Powell A.J."/>
            <person name="Barry K."/>
            <person name="Miller A.N."/>
            <person name="Grigoriev I.V."/>
            <person name="Debuchy R."/>
            <person name="Gladieux P."/>
            <person name="Hiltunen Thoren M."/>
            <person name="Johannesson H."/>
        </authorList>
    </citation>
    <scope>NUCLEOTIDE SEQUENCE</scope>
    <source>
        <strain evidence="2">CBS 232.78</strain>
    </source>
</reference>
<comment type="caution">
    <text evidence="2">The sequence shown here is derived from an EMBL/GenBank/DDBJ whole genome shotgun (WGS) entry which is preliminary data.</text>
</comment>
<feature type="transmembrane region" description="Helical" evidence="1">
    <location>
        <begin position="90"/>
        <end position="109"/>
    </location>
</feature>
<dbReference type="EMBL" id="JAULSW010000006">
    <property type="protein sequence ID" value="KAK3377785.1"/>
    <property type="molecule type" value="Genomic_DNA"/>
</dbReference>
<organism evidence="2 3">
    <name type="scientific">Podospora didyma</name>
    <dbReference type="NCBI Taxonomy" id="330526"/>
    <lineage>
        <taxon>Eukaryota</taxon>
        <taxon>Fungi</taxon>
        <taxon>Dikarya</taxon>
        <taxon>Ascomycota</taxon>
        <taxon>Pezizomycotina</taxon>
        <taxon>Sordariomycetes</taxon>
        <taxon>Sordariomycetidae</taxon>
        <taxon>Sordariales</taxon>
        <taxon>Podosporaceae</taxon>
        <taxon>Podospora</taxon>
    </lineage>
</organism>
<dbReference type="Proteomes" id="UP001285441">
    <property type="component" value="Unassembled WGS sequence"/>
</dbReference>
<keyword evidence="1" id="KW-1133">Transmembrane helix</keyword>
<accession>A0AAE0KK98</accession>